<feature type="chain" id="PRO_5025035653" evidence="2">
    <location>
        <begin position="23"/>
        <end position="113"/>
    </location>
</feature>
<gene>
    <name evidence="3" type="ORF">CSHISOI_11541</name>
</gene>
<name>A0A5Q4BAG2_9PEZI</name>
<keyword evidence="2" id="KW-0732">Signal</keyword>
<keyword evidence="4" id="KW-1185">Reference proteome</keyword>
<comment type="caution">
    <text evidence="3">The sequence shown here is derived from an EMBL/GenBank/DDBJ whole genome shotgun (WGS) entry which is preliminary data.</text>
</comment>
<feature type="signal peptide" evidence="2">
    <location>
        <begin position="1"/>
        <end position="22"/>
    </location>
</feature>
<accession>A0A5Q4BAG2</accession>
<protein>
    <submittedName>
        <fullName evidence="3">Uncharacterized protein</fullName>
    </submittedName>
</protein>
<dbReference type="Proteomes" id="UP000326340">
    <property type="component" value="Unassembled WGS sequence"/>
</dbReference>
<dbReference type="EMBL" id="PUHP01003333">
    <property type="protein sequence ID" value="TQN63900.1"/>
    <property type="molecule type" value="Genomic_DNA"/>
</dbReference>
<evidence type="ECO:0000313" key="4">
    <source>
        <dbReference type="Proteomes" id="UP000326340"/>
    </source>
</evidence>
<organism evidence="3 4">
    <name type="scientific">Colletotrichum shisoi</name>
    <dbReference type="NCBI Taxonomy" id="2078593"/>
    <lineage>
        <taxon>Eukaryota</taxon>
        <taxon>Fungi</taxon>
        <taxon>Dikarya</taxon>
        <taxon>Ascomycota</taxon>
        <taxon>Pezizomycotina</taxon>
        <taxon>Sordariomycetes</taxon>
        <taxon>Hypocreomycetidae</taxon>
        <taxon>Glomerellales</taxon>
        <taxon>Glomerellaceae</taxon>
        <taxon>Colletotrichum</taxon>
        <taxon>Colletotrichum destructivum species complex</taxon>
    </lineage>
</organism>
<proteinExistence type="predicted"/>
<evidence type="ECO:0000313" key="3">
    <source>
        <dbReference type="EMBL" id="TQN63900.1"/>
    </source>
</evidence>
<feature type="non-terminal residue" evidence="3">
    <location>
        <position position="113"/>
    </location>
</feature>
<evidence type="ECO:0000256" key="2">
    <source>
        <dbReference type="SAM" id="SignalP"/>
    </source>
</evidence>
<evidence type="ECO:0000256" key="1">
    <source>
        <dbReference type="SAM" id="MobiDB-lite"/>
    </source>
</evidence>
<dbReference type="AlphaFoldDB" id="A0A5Q4BAG2"/>
<dbReference type="OrthoDB" id="10457957at2759"/>
<feature type="region of interest" description="Disordered" evidence="1">
    <location>
        <begin position="25"/>
        <end position="45"/>
    </location>
</feature>
<reference evidence="3 4" key="1">
    <citation type="journal article" date="2019" name="Sci. Rep.">
        <title>Colletotrichum shisoi sp. nov., an anthracnose pathogen of Perilla frutescens in Japan: molecular phylogenetic, morphological and genomic evidence.</title>
        <authorList>
            <person name="Gan P."/>
            <person name="Tsushima A."/>
            <person name="Hiroyama R."/>
            <person name="Narusaka M."/>
            <person name="Takano Y."/>
            <person name="Narusaka Y."/>
            <person name="Kawaradani M."/>
            <person name="Damm U."/>
            <person name="Shirasu K."/>
        </authorList>
    </citation>
    <scope>NUCLEOTIDE SEQUENCE [LARGE SCALE GENOMIC DNA]</scope>
    <source>
        <strain evidence="3 4">PG-2018a</strain>
    </source>
</reference>
<sequence>MLIFRLALYTLLQALALTQIYALPSDGPQPRIGKRQREKDLAGESKPLATETVTLYLVCYKTNWHPAIIAVASDGSSYRWHAENPEFGSRNNWSLKAQKRYFYEKNFIDTEAE</sequence>